<feature type="active site" description="Proton acceptor" evidence="4">
    <location>
        <position position="131"/>
    </location>
</feature>
<dbReference type="AlphaFoldDB" id="A0A542DN46"/>
<organism evidence="6 7">
    <name type="scientific">Amycolatopsis cihanbeyliensis</name>
    <dbReference type="NCBI Taxonomy" id="1128664"/>
    <lineage>
        <taxon>Bacteria</taxon>
        <taxon>Bacillati</taxon>
        <taxon>Actinomycetota</taxon>
        <taxon>Actinomycetes</taxon>
        <taxon>Pseudonocardiales</taxon>
        <taxon>Pseudonocardiaceae</taxon>
        <taxon>Amycolatopsis</taxon>
    </lineage>
</organism>
<evidence type="ECO:0000256" key="1">
    <source>
        <dbReference type="ARBA" id="ARBA00012928"/>
    </source>
</evidence>
<keyword evidence="4" id="KW-0479">Metal-binding</keyword>
<feature type="binding site" evidence="4">
    <location>
        <position position="143"/>
    </location>
    <ligand>
        <name>Zn(2+)</name>
        <dbReference type="ChEBI" id="CHEBI:29105"/>
    </ligand>
</feature>
<evidence type="ECO:0000259" key="5">
    <source>
        <dbReference type="PROSITE" id="PS50305"/>
    </source>
</evidence>
<evidence type="ECO:0000256" key="2">
    <source>
        <dbReference type="ARBA" id="ARBA00022679"/>
    </source>
</evidence>
<gene>
    <name evidence="6" type="ORF">FB471_4330</name>
</gene>
<keyword evidence="4" id="KW-0862">Zinc</keyword>
<dbReference type="Gene3D" id="3.40.50.1220">
    <property type="entry name" value="TPP-binding domain"/>
    <property type="match status" value="1"/>
</dbReference>
<dbReference type="PANTHER" id="PTHR11085">
    <property type="entry name" value="NAD-DEPENDENT PROTEIN DEACYLASE SIRTUIN-5, MITOCHONDRIAL-RELATED"/>
    <property type="match status" value="1"/>
</dbReference>
<feature type="binding site" evidence="4">
    <location>
        <position position="139"/>
    </location>
    <ligand>
        <name>Zn(2+)</name>
        <dbReference type="ChEBI" id="CHEBI:29105"/>
    </ligand>
</feature>
<dbReference type="PANTHER" id="PTHR11085:SF4">
    <property type="entry name" value="NAD-DEPENDENT PROTEIN DEACYLASE"/>
    <property type="match status" value="1"/>
</dbReference>
<dbReference type="Proteomes" id="UP000320876">
    <property type="component" value="Unassembled WGS sequence"/>
</dbReference>
<evidence type="ECO:0000256" key="4">
    <source>
        <dbReference type="PROSITE-ProRule" id="PRU00236"/>
    </source>
</evidence>
<accession>A0A542DN46</accession>
<dbReference type="InterPro" id="IPR029035">
    <property type="entry name" value="DHS-like_NAD/FAD-binding_dom"/>
</dbReference>
<dbReference type="InterPro" id="IPR026591">
    <property type="entry name" value="Sirtuin_cat_small_dom_sf"/>
</dbReference>
<comment type="caution">
    <text evidence="6">The sequence shown here is derived from an EMBL/GenBank/DDBJ whole genome shotgun (WGS) entry which is preliminary data.</text>
</comment>
<dbReference type="InterPro" id="IPR050134">
    <property type="entry name" value="NAD-dep_sirtuin_deacylases"/>
</dbReference>
<dbReference type="EC" id="2.3.1.286" evidence="1"/>
<keyword evidence="3" id="KW-0520">NAD</keyword>
<feature type="binding site" evidence="4">
    <location>
        <position position="174"/>
    </location>
    <ligand>
        <name>Zn(2+)</name>
        <dbReference type="ChEBI" id="CHEBI:29105"/>
    </ligand>
</feature>
<reference evidence="6 7" key="1">
    <citation type="submission" date="2019-06" db="EMBL/GenBank/DDBJ databases">
        <title>Sequencing the genomes of 1000 actinobacteria strains.</title>
        <authorList>
            <person name="Klenk H.-P."/>
        </authorList>
    </citation>
    <scope>NUCLEOTIDE SEQUENCE [LARGE SCALE GENOMIC DNA]</scope>
    <source>
        <strain evidence="6 7">DSM 45679</strain>
    </source>
</reference>
<dbReference type="Pfam" id="PF02146">
    <property type="entry name" value="SIR2"/>
    <property type="match status" value="1"/>
</dbReference>
<evidence type="ECO:0000313" key="7">
    <source>
        <dbReference type="Proteomes" id="UP000320876"/>
    </source>
</evidence>
<feature type="domain" description="Deacetylase sirtuin-type" evidence="5">
    <location>
        <begin position="1"/>
        <end position="274"/>
    </location>
</feature>
<keyword evidence="2" id="KW-0808">Transferase</keyword>
<name>A0A542DN46_AMYCI</name>
<dbReference type="EMBL" id="VFML01000001">
    <property type="protein sequence ID" value="TQJ04532.1"/>
    <property type="molecule type" value="Genomic_DNA"/>
</dbReference>
<dbReference type="RefSeq" id="WP_246076515.1">
    <property type="nucleotide sequence ID" value="NZ_VFML01000001.1"/>
</dbReference>
<keyword evidence="7" id="KW-1185">Reference proteome</keyword>
<dbReference type="InterPro" id="IPR003000">
    <property type="entry name" value="Sirtuin"/>
</dbReference>
<dbReference type="GO" id="GO:0017136">
    <property type="term" value="F:histone deacetylase activity, NAD-dependent"/>
    <property type="evidence" value="ECO:0007669"/>
    <property type="project" value="TreeGrafter"/>
</dbReference>
<evidence type="ECO:0000256" key="3">
    <source>
        <dbReference type="ARBA" id="ARBA00023027"/>
    </source>
</evidence>
<dbReference type="InterPro" id="IPR026590">
    <property type="entry name" value="Ssirtuin_cat_dom"/>
</dbReference>
<feature type="binding site" evidence="4">
    <location>
        <position position="171"/>
    </location>
    <ligand>
        <name>Zn(2+)</name>
        <dbReference type="ChEBI" id="CHEBI:29105"/>
    </ligand>
</feature>
<proteinExistence type="predicted"/>
<dbReference type="GO" id="GO:0070403">
    <property type="term" value="F:NAD+ binding"/>
    <property type="evidence" value="ECO:0007669"/>
    <property type="project" value="InterPro"/>
</dbReference>
<dbReference type="PROSITE" id="PS50305">
    <property type="entry name" value="SIRTUIN"/>
    <property type="match status" value="1"/>
</dbReference>
<evidence type="ECO:0000313" key="6">
    <source>
        <dbReference type="EMBL" id="TQJ04532.1"/>
    </source>
</evidence>
<dbReference type="Gene3D" id="3.30.1600.10">
    <property type="entry name" value="SIR2/SIRT2 'Small Domain"/>
    <property type="match status" value="1"/>
</dbReference>
<sequence length="274" mass="30226">MSEAELARAAELIAGADALLVCAGAGMGVDSGLPDFRGDEGFWRAYPPYARLGISFVELADPDHFASDPELAWGFYGHRLGLYRETVPHHGFHLLREWGARTAGGAWVFTSNVDGQFQRAGFPADRVAEVHGSIHHLQCLERCREEIWPAGDVEVEVDEASMRARRPLPACPECGGLARPNILMFGDYDWLGQRSQRQLDRLQEWRRDHRAAVVLELGAGTAVPTVRRQAELASAGTGALIRINPREPEVRHGRGIELPLPALDALSRIAELLR</sequence>
<dbReference type="SUPFAM" id="SSF52467">
    <property type="entry name" value="DHS-like NAD/FAD-binding domain"/>
    <property type="match status" value="1"/>
</dbReference>
<protein>
    <recommendedName>
        <fullName evidence="1">protein acetyllysine N-acetyltransferase</fullName>
        <ecNumber evidence="1">2.3.1.286</ecNumber>
    </recommendedName>
</protein>
<dbReference type="GO" id="GO:0046872">
    <property type="term" value="F:metal ion binding"/>
    <property type="evidence" value="ECO:0007669"/>
    <property type="project" value="UniProtKB-KW"/>
</dbReference>